<protein>
    <recommendedName>
        <fullName evidence="2">diguanylate cyclase</fullName>
        <ecNumber evidence="2">2.7.7.65</ecNumber>
    </recommendedName>
</protein>
<dbReference type="SMART" id="SM01079">
    <property type="entry name" value="CHASE"/>
    <property type="match status" value="1"/>
</dbReference>
<dbReference type="PANTHER" id="PTHR45138">
    <property type="entry name" value="REGULATORY COMPONENTS OF SENSORY TRANSDUCTION SYSTEM"/>
    <property type="match status" value="1"/>
</dbReference>
<comment type="subcellular location">
    <subcellularLocation>
        <location evidence="1">Membrane</location>
    </subcellularLocation>
</comment>
<comment type="catalytic activity">
    <reaction evidence="6">
        <text>2 GTP = 3',3'-c-di-GMP + 2 diphosphate</text>
        <dbReference type="Rhea" id="RHEA:24898"/>
        <dbReference type="ChEBI" id="CHEBI:33019"/>
        <dbReference type="ChEBI" id="CHEBI:37565"/>
        <dbReference type="ChEBI" id="CHEBI:58805"/>
        <dbReference type="EC" id="2.7.7.65"/>
    </reaction>
</comment>
<dbReference type="Proteomes" id="UP001195963">
    <property type="component" value="Unassembled WGS sequence"/>
</dbReference>
<keyword evidence="3 7" id="KW-0812">Transmembrane</keyword>
<proteinExistence type="predicted"/>
<name>A0ABS7E099_9GAMM</name>
<evidence type="ECO:0000259" key="8">
    <source>
        <dbReference type="PROSITE" id="PS50839"/>
    </source>
</evidence>
<reference evidence="10 11" key="1">
    <citation type="submission" date="2021-07" db="EMBL/GenBank/DDBJ databases">
        <title>Shewanella sp. nov, isolated from SCS.</title>
        <authorList>
            <person name="Cao W.R."/>
        </authorList>
    </citation>
    <scope>NUCLEOTIDE SEQUENCE [LARGE SCALE GENOMIC DNA]</scope>
    <source>
        <strain evidence="10 11">NR704-98</strain>
    </source>
</reference>
<evidence type="ECO:0000256" key="1">
    <source>
        <dbReference type="ARBA" id="ARBA00004370"/>
    </source>
</evidence>
<keyword evidence="4 7" id="KW-1133">Transmembrane helix</keyword>
<dbReference type="CDD" id="cd01949">
    <property type="entry name" value="GGDEF"/>
    <property type="match status" value="1"/>
</dbReference>
<keyword evidence="5 7" id="KW-0472">Membrane</keyword>
<dbReference type="InterPro" id="IPR050469">
    <property type="entry name" value="Diguanylate_Cyclase"/>
</dbReference>
<feature type="domain" description="GGDEF" evidence="9">
    <location>
        <begin position="394"/>
        <end position="529"/>
    </location>
</feature>
<dbReference type="NCBIfam" id="TIGR00254">
    <property type="entry name" value="GGDEF"/>
    <property type="match status" value="1"/>
</dbReference>
<dbReference type="InterPro" id="IPR042240">
    <property type="entry name" value="CHASE_sf"/>
</dbReference>
<dbReference type="PANTHER" id="PTHR45138:SF9">
    <property type="entry name" value="DIGUANYLATE CYCLASE DGCM-RELATED"/>
    <property type="match status" value="1"/>
</dbReference>
<evidence type="ECO:0000256" key="7">
    <source>
        <dbReference type="SAM" id="Phobius"/>
    </source>
</evidence>
<dbReference type="Pfam" id="PF00990">
    <property type="entry name" value="GGDEF"/>
    <property type="match status" value="1"/>
</dbReference>
<evidence type="ECO:0000256" key="5">
    <source>
        <dbReference type="ARBA" id="ARBA00023136"/>
    </source>
</evidence>
<accession>A0ABS7E099</accession>
<dbReference type="EC" id="2.7.7.65" evidence="2"/>
<feature type="transmembrane region" description="Helical" evidence="7">
    <location>
        <begin position="312"/>
        <end position="334"/>
    </location>
</feature>
<evidence type="ECO:0000256" key="6">
    <source>
        <dbReference type="ARBA" id="ARBA00034247"/>
    </source>
</evidence>
<dbReference type="PROSITE" id="PS50887">
    <property type="entry name" value="GGDEF"/>
    <property type="match status" value="1"/>
</dbReference>
<dbReference type="InterPro" id="IPR000160">
    <property type="entry name" value="GGDEF_dom"/>
</dbReference>
<keyword evidence="11" id="KW-1185">Reference proteome</keyword>
<dbReference type="Gene3D" id="3.30.70.270">
    <property type="match status" value="1"/>
</dbReference>
<evidence type="ECO:0000259" key="9">
    <source>
        <dbReference type="PROSITE" id="PS50887"/>
    </source>
</evidence>
<evidence type="ECO:0000313" key="10">
    <source>
        <dbReference type="EMBL" id="MBW8183090.1"/>
    </source>
</evidence>
<dbReference type="InterPro" id="IPR043128">
    <property type="entry name" value="Rev_trsase/Diguanyl_cyclase"/>
</dbReference>
<sequence length="550" mass="61783">MMPVYRAFSRRFIILSVLLGLLLSVLGGVILYKKELAVIDTDFKRDVDDKAMALERELLANLEVLFAIKSLFNSSEEVTASEFENLASSFLARHHDIQALEWAPKVTGDRRGEFEVARRATYPDFEFTERASQGRMTKAGIRDVYFPVYFVEPHKGNEAAFGFDLASNESRLSMINRSIDRDLTLATKSITLVQEVFDQKGFLIIMPVYEGEPSTVNKRQEKLQGIVLGVYRVADIFESAIKHTGAKGIRLLLKDNTGADAEELYANYSSDEALGSLQKGFSYSRSLKRIGGRQWTLVATPSQGYIAERQSLLPFLVCAFGSIFVLVGGGYIFLATEHSTMVVREAIEKSRELDETKLALEELSFTDGLTGIANRQCFDIRFEEEWLRALRDGTSLSLIMVDLDNFRLFNNTYGYIGGDQCLRDVANKLALTTNRTTDLVARYDADQFVILLPNTDEPVLLADKCRINIEKLHIPHQASSVSDYMTISLGVVSMVPTKHQSQADFIFNVEELLLQAKELGKNRVGIARDILAANRGDILKFQYSQSRSTE</sequence>
<dbReference type="InterPro" id="IPR006189">
    <property type="entry name" value="CHASE_dom"/>
</dbReference>
<dbReference type="InterPro" id="IPR029787">
    <property type="entry name" value="Nucleotide_cyclase"/>
</dbReference>
<dbReference type="SUPFAM" id="SSF55073">
    <property type="entry name" value="Nucleotide cyclase"/>
    <property type="match status" value="1"/>
</dbReference>
<evidence type="ECO:0000256" key="3">
    <source>
        <dbReference type="ARBA" id="ARBA00022692"/>
    </source>
</evidence>
<dbReference type="Pfam" id="PF03924">
    <property type="entry name" value="CHASE"/>
    <property type="match status" value="1"/>
</dbReference>
<comment type="caution">
    <text evidence="10">The sequence shown here is derived from an EMBL/GenBank/DDBJ whole genome shotgun (WGS) entry which is preliminary data.</text>
</comment>
<evidence type="ECO:0000256" key="4">
    <source>
        <dbReference type="ARBA" id="ARBA00022989"/>
    </source>
</evidence>
<dbReference type="EMBL" id="JAHZST010000003">
    <property type="protein sequence ID" value="MBW8183090.1"/>
    <property type="molecule type" value="Genomic_DNA"/>
</dbReference>
<dbReference type="RefSeq" id="WP_220108735.1">
    <property type="nucleotide sequence ID" value="NZ_JAHZST010000003.1"/>
</dbReference>
<dbReference type="Gene3D" id="3.30.450.350">
    <property type="entry name" value="CHASE domain"/>
    <property type="match status" value="1"/>
</dbReference>
<evidence type="ECO:0000313" key="11">
    <source>
        <dbReference type="Proteomes" id="UP001195963"/>
    </source>
</evidence>
<dbReference type="PROSITE" id="PS50839">
    <property type="entry name" value="CHASE"/>
    <property type="match status" value="1"/>
</dbReference>
<dbReference type="SMART" id="SM00267">
    <property type="entry name" value="GGDEF"/>
    <property type="match status" value="1"/>
</dbReference>
<gene>
    <name evidence="10" type="ORF">K0625_05390</name>
</gene>
<organism evidence="10 11">
    <name type="scientific">Shewanella nanhaiensis</name>
    <dbReference type="NCBI Taxonomy" id="2864872"/>
    <lineage>
        <taxon>Bacteria</taxon>
        <taxon>Pseudomonadati</taxon>
        <taxon>Pseudomonadota</taxon>
        <taxon>Gammaproteobacteria</taxon>
        <taxon>Alteromonadales</taxon>
        <taxon>Shewanellaceae</taxon>
        <taxon>Shewanella</taxon>
    </lineage>
</organism>
<feature type="domain" description="CHASE" evidence="8">
    <location>
        <begin position="74"/>
        <end position="241"/>
    </location>
</feature>
<evidence type="ECO:0000256" key="2">
    <source>
        <dbReference type="ARBA" id="ARBA00012528"/>
    </source>
</evidence>